<feature type="compositionally biased region" description="Acidic residues" evidence="1">
    <location>
        <begin position="15"/>
        <end position="29"/>
    </location>
</feature>
<gene>
    <name evidence="2" type="ORF">LSTR_LSTR013375</name>
</gene>
<evidence type="ECO:0000256" key="1">
    <source>
        <dbReference type="SAM" id="MobiDB-lite"/>
    </source>
</evidence>
<feature type="region of interest" description="Disordered" evidence="1">
    <location>
        <begin position="15"/>
        <end position="70"/>
    </location>
</feature>
<proteinExistence type="predicted"/>
<protein>
    <submittedName>
        <fullName evidence="2">Uncharacterized protein</fullName>
    </submittedName>
</protein>
<dbReference type="AlphaFoldDB" id="A0A482WSK7"/>
<dbReference type="InParanoid" id="A0A482WSK7"/>
<accession>A0A482WSK7</accession>
<evidence type="ECO:0000313" key="3">
    <source>
        <dbReference type="Proteomes" id="UP000291343"/>
    </source>
</evidence>
<feature type="compositionally biased region" description="Polar residues" evidence="1">
    <location>
        <begin position="47"/>
        <end position="57"/>
    </location>
</feature>
<evidence type="ECO:0000313" key="2">
    <source>
        <dbReference type="EMBL" id="RZF36151.1"/>
    </source>
</evidence>
<name>A0A482WSK7_LAOST</name>
<comment type="caution">
    <text evidence="2">The sequence shown here is derived from an EMBL/GenBank/DDBJ whole genome shotgun (WGS) entry which is preliminary data.</text>
</comment>
<keyword evidence="3" id="KW-1185">Reference proteome</keyword>
<dbReference type="EMBL" id="QKKF02026906">
    <property type="protein sequence ID" value="RZF36151.1"/>
    <property type="molecule type" value="Genomic_DNA"/>
</dbReference>
<reference evidence="2 3" key="1">
    <citation type="journal article" date="2017" name="Gigascience">
        <title>Genome sequence of the small brown planthopper, Laodelphax striatellus.</title>
        <authorList>
            <person name="Zhu J."/>
            <person name="Jiang F."/>
            <person name="Wang X."/>
            <person name="Yang P."/>
            <person name="Bao Y."/>
            <person name="Zhao W."/>
            <person name="Wang W."/>
            <person name="Lu H."/>
            <person name="Wang Q."/>
            <person name="Cui N."/>
            <person name="Li J."/>
            <person name="Chen X."/>
            <person name="Luo L."/>
            <person name="Yu J."/>
            <person name="Kang L."/>
            <person name="Cui F."/>
        </authorList>
    </citation>
    <scope>NUCLEOTIDE SEQUENCE [LARGE SCALE GENOMIC DNA]</scope>
    <source>
        <strain evidence="2">Lst14</strain>
    </source>
</reference>
<organism evidence="2 3">
    <name type="scientific">Laodelphax striatellus</name>
    <name type="common">Small brown planthopper</name>
    <name type="synonym">Delphax striatella</name>
    <dbReference type="NCBI Taxonomy" id="195883"/>
    <lineage>
        <taxon>Eukaryota</taxon>
        <taxon>Metazoa</taxon>
        <taxon>Ecdysozoa</taxon>
        <taxon>Arthropoda</taxon>
        <taxon>Hexapoda</taxon>
        <taxon>Insecta</taxon>
        <taxon>Pterygota</taxon>
        <taxon>Neoptera</taxon>
        <taxon>Paraneoptera</taxon>
        <taxon>Hemiptera</taxon>
        <taxon>Auchenorrhyncha</taxon>
        <taxon>Fulgoroidea</taxon>
        <taxon>Delphacidae</taxon>
        <taxon>Criomorphinae</taxon>
        <taxon>Laodelphax</taxon>
    </lineage>
</organism>
<sequence>MGTPLRISHFLDDVYNEDLGDNPPADDENIAPADYENITPADKEDTTPATQADTSSIRAEDEGTAPTNNQVTTQVMMKTALTQLSTKTMLQLTVQMPESC</sequence>
<dbReference type="Proteomes" id="UP000291343">
    <property type="component" value="Unassembled WGS sequence"/>
</dbReference>